<name>T1IKK5_STRMM</name>
<dbReference type="HOGENOM" id="CLU_3436886_0_0_1"/>
<evidence type="ECO:0000313" key="2">
    <source>
        <dbReference type="Proteomes" id="UP000014500"/>
    </source>
</evidence>
<reference evidence="2" key="1">
    <citation type="submission" date="2011-05" db="EMBL/GenBank/DDBJ databases">
        <authorList>
            <person name="Richards S.R."/>
            <person name="Qu J."/>
            <person name="Jiang H."/>
            <person name="Jhangiani S.N."/>
            <person name="Agravi P."/>
            <person name="Goodspeed R."/>
            <person name="Gross S."/>
            <person name="Mandapat C."/>
            <person name="Jackson L."/>
            <person name="Mathew T."/>
            <person name="Pu L."/>
            <person name="Thornton R."/>
            <person name="Saada N."/>
            <person name="Wilczek-Boney K.B."/>
            <person name="Lee S."/>
            <person name="Kovar C."/>
            <person name="Wu Y."/>
            <person name="Scherer S.E."/>
            <person name="Worley K.C."/>
            <person name="Muzny D.M."/>
            <person name="Gibbs R."/>
        </authorList>
    </citation>
    <scope>NUCLEOTIDE SEQUENCE</scope>
    <source>
        <strain evidence="2">Brora</strain>
    </source>
</reference>
<organism evidence="1 2">
    <name type="scientific">Strigamia maritima</name>
    <name type="common">European centipede</name>
    <name type="synonym">Geophilus maritimus</name>
    <dbReference type="NCBI Taxonomy" id="126957"/>
    <lineage>
        <taxon>Eukaryota</taxon>
        <taxon>Metazoa</taxon>
        <taxon>Ecdysozoa</taxon>
        <taxon>Arthropoda</taxon>
        <taxon>Myriapoda</taxon>
        <taxon>Chilopoda</taxon>
        <taxon>Pleurostigmophora</taxon>
        <taxon>Geophilomorpha</taxon>
        <taxon>Linotaeniidae</taxon>
        <taxon>Strigamia</taxon>
    </lineage>
</organism>
<proteinExistence type="predicted"/>
<dbReference type="EnsemblMetazoa" id="SMAR001455-RA">
    <property type="protein sequence ID" value="SMAR001455-PA"/>
    <property type="gene ID" value="SMAR001455"/>
</dbReference>
<dbReference type="EMBL" id="JH430549">
    <property type="status" value="NOT_ANNOTATED_CDS"/>
    <property type="molecule type" value="Genomic_DNA"/>
</dbReference>
<protein>
    <submittedName>
        <fullName evidence="1">Uncharacterized protein</fullName>
    </submittedName>
</protein>
<accession>T1IKK5</accession>
<dbReference type="Proteomes" id="UP000014500">
    <property type="component" value="Unassembled WGS sequence"/>
</dbReference>
<evidence type="ECO:0000313" key="1">
    <source>
        <dbReference type="EnsemblMetazoa" id="SMAR001455-PA"/>
    </source>
</evidence>
<keyword evidence="2" id="KW-1185">Reference proteome</keyword>
<reference evidence="1" key="2">
    <citation type="submission" date="2015-02" db="UniProtKB">
        <authorList>
            <consortium name="EnsemblMetazoa"/>
        </authorList>
    </citation>
    <scope>IDENTIFICATION</scope>
</reference>
<sequence>MGNAIHLTSLMF</sequence>